<evidence type="ECO:0000256" key="9">
    <source>
        <dbReference type="PIRNR" id="PIRNR000108"/>
    </source>
</evidence>
<accession>A0A174EYW1</accession>
<feature type="binding site" evidence="12">
    <location>
        <position position="250"/>
    </location>
    <ligand>
        <name>Mn(2+)</name>
        <dbReference type="ChEBI" id="CHEBI:29035"/>
    </ligand>
</feature>
<feature type="site" description="Critical for catalysis" evidence="10">
    <location>
        <position position="139"/>
    </location>
</feature>
<protein>
    <recommendedName>
        <fullName evidence="9">Isocitrate dehydrogenase [NADP]</fullName>
        <ecNumber evidence="9">1.1.1.42</ecNumber>
    </recommendedName>
</protein>
<dbReference type="AlphaFoldDB" id="A0A174EYW1"/>
<evidence type="ECO:0000256" key="2">
    <source>
        <dbReference type="ARBA" id="ARBA00007769"/>
    </source>
</evidence>
<dbReference type="GO" id="GO:0006099">
    <property type="term" value="P:tricarboxylic acid cycle"/>
    <property type="evidence" value="ECO:0007669"/>
    <property type="project" value="UniProtKB-KW"/>
</dbReference>
<keyword evidence="7 9" id="KW-0560">Oxidoreductase</keyword>
<evidence type="ECO:0000256" key="11">
    <source>
        <dbReference type="PIRSR" id="PIRSR000108-2"/>
    </source>
</evidence>
<evidence type="ECO:0000256" key="4">
    <source>
        <dbReference type="ARBA" id="ARBA00022723"/>
    </source>
</evidence>
<evidence type="ECO:0000313" key="16">
    <source>
        <dbReference type="Proteomes" id="UP000095558"/>
    </source>
</evidence>
<proteinExistence type="inferred from homology"/>
<dbReference type="OrthoDB" id="9765655at2"/>
<dbReference type="PROSITE" id="PS00470">
    <property type="entry name" value="IDH_IMDH"/>
    <property type="match status" value="1"/>
</dbReference>
<feature type="binding site" evidence="11">
    <location>
        <position position="109"/>
    </location>
    <ligand>
        <name>D-threo-isocitrate</name>
        <dbReference type="ChEBI" id="CHEBI:15562"/>
    </ligand>
</feature>
<dbReference type="RefSeq" id="WP_055277000.1">
    <property type="nucleotide sequence ID" value="NZ_CYZV01000024.1"/>
</dbReference>
<feature type="binding site" evidence="11">
    <location>
        <begin position="94"/>
        <end position="100"/>
    </location>
    <ligand>
        <name>D-threo-isocitrate</name>
        <dbReference type="ChEBI" id="CHEBI:15562"/>
    </ligand>
</feature>
<feature type="binding site" evidence="13">
    <location>
        <position position="325"/>
    </location>
    <ligand>
        <name>NADP(+)</name>
        <dbReference type="ChEBI" id="CHEBI:58349"/>
    </ligand>
</feature>
<feature type="binding site" evidence="13">
    <location>
        <begin position="307"/>
        <end position="312"/>
    </location>
    <ligand>
        <name>NADP(+)</name>
        <dbReference type="ChEBI" id="CHEBI:58349"/>
    </ligand>
</feature>
<dbReference type="InterPro" id="IPR024084">
    <property type="entry name" value="IsoPropMal-DH-like_dom"/>
</dbReference>
<evidence type="ECO:0000259" key="14">
    <source>
        <dbReference type="SMART" id="SM01329"/>
    </source>
</evidence>
<evidence type="ECO:0000256" key="3">
    <source>
        <dbReference type="ARBA" id="ARBA00022532"/>
    </source>
</evidence>
<dbReference type="GO" id="GO:0004450">
    <property type="term" value="F:isocitrate dehydrogenase (NADP+) activity"/>
    <property type="evidence" value="ECO:0007669"/>
    <property type="project" value="UniProtKB-UniRule"/>
</dbReference>
<dbReference type="EMBL" id="CYZV01000024">
    <property type="protein sequence ID" value="CUO41848.1"/>
    <property type="molecule type" value="Genomic_DNA"/>
</dbReference>
<feature type="binding site" evidence="13">
    <location>
        <position position="258"/>
    </location>
    <ligand>
        <name>NADP(+)</name>
        <dbReference type="ChEBI" id="CHEBI:58349"/>
    </ligand>
</feature>
<dbReference type="NCBIfam" id="TIGR00127">
    <property type="entry name" value="nadp_idh_euk"/>
    <property type="match status" value="1"/>
</dbReference>
<dbReference type="GO" id="GO:0051287">
    <property type="term" value="F:NAD binding"/>
    <property type="evidence" value="ECO:0007669"/>
    <property type="project" value="InterPro"/>
</dbReference>
<feature type="binding site" evidence="13">
    <location>
        <position position="82"/>
    </location>
    <ligand>
        <name>NADP(+)</name>
        <dbReference type="ChEBI" id="CHEBI:58349"/>
    </ligand>
</feature>
<dbReference type="GO" id="GO:0006102">
    <property type="term" value="P:isocitrate metabolic process"/>
    <property type="evidence" value="ECO:0007669"/>
    <property type="project" value="UniProtKB-UniRule"/>
</dbReference>
<reference evidence="15 16" key="1">
    <citation type="submission" date="2015-09" db="EMBL/GenBank/DDBJ databases">
        <authorList>
            <consortium name="Pathogen Informatics"/>
        </authorList>
    </citation>
    <scope>NUCLEOTIDE SEQUENCE [LARGE SCALE GENOMIC DNA]</scope>
    <source>
        <strain evidence="15 16">2789STDY5834855</strain>
    </source>
</reference>
<keyword evidence="8 9" id="KW-0464">Manganese</keyword>
<keyword evidence="3 9" id="KW-0816">Tricarboxylic acid cycle</keyword>
<evidence type="ECO:0000256" key="10">
    <source>
        <dbReference type="PIRSR" id="PIRSR000108-1"/>
    </source>
</evidence>
<evidence type="ECO:0000256" key="7">
    <source>
        <dbReference type="ARBA" id="ARBA00023002"/>
    </source>
</evidence>
<name>A0A174EYW1_9CLOT</name>
<feature type="site" description="Critical for catalysis" evidence="10">
    <location>
        <position position="210"/>
    </location>
</feature>
<dbReference type="GO" id="GO:0000287">
    <property type="term" value="F:magnesium ion binding"/>
    <property type="evidence" value="ECO:0007669"/>
    <property type="project" value="InterPro"/>
</dbReference>
<feature type="binding site" evidence="13">
    <location>
        <begin position="75"/>
        <end position="77"/>
    </location>
    <ligand>
        <name>NADP(+)</name>
        <dbReference type="ChEBI" id="CHEBI:58349"/>
    </ligand>
</feature>
<comment type="cofactor">
    <cofactor evidence="9 12">
        <name>Mg(2+)</name>
        <dbReference type="ChEBI" id="CHEBI:18420"/>
    </cofactor>
    <cofactor evidence="9 12">
        <name>Mn(2+)</name>
        <dbReference type="ChEBI" id="CHEBI:29035"/>
    </cofactor>
    <text evidence="9 12">Binds 1 Mg(2+) or Mn(2+) ion per subunit.</text>
</comment>
<evidence type="ECO:0000256" key="12">
    <source>
        <dbReference type="PIRSR" id="PIRSR000108-3"/>
    </source>
</evidence>
<sequence>MKKIKMTTPLVEMDGDEMTRVIWGMIKEELLNPFIDLKTEYYDLGIEKRNETNDKVTVEAAEAIKKYGVGVKCATITPNADRIKEYNLKEMWKSPNGTIRAILDGTVFRAPITVSSIKPHVKNWERPITIARHAYGDIYKNIEMKIEEKGKAELVFTGEDGKEVRETIHNFEGPGVIMGMHNTNKSIESFARSCFNFALDTKQDLWFASKDTISKKYDHTFKDIFNEIFKAEYKNKFEEANIEYFYTLIDDAVARVIKSNGGFIWACKNYDGDVMSDMVATAFGSLAMMTSVLVSPDGYYEYEAAHGTVQRHYYKHLKGEETSTNSMATIFAWTGALRKRGELDNNLELVSFADKLEKASLQTIEDGVMTKDLAMLTDLKEVKTVNTYEFIKEIRSRL</sequence>
<feature type="binding site" evidence="11">
    <location>
        <position position="77"/>
    </location>
    <ligand>
        <name>D-threo-isocitrate</name>
        <dbReference type="ChEBI" id="CHEBI:15562"/>
    </ligand>
</feature>
<dbReference type="PIRSF" id="PIRSF000108">
    <property type="entry name" value="IDH_NADP"/>
    <property type="match status" value="1"/>
</dbReference>
<gene>
    <name evidence="15" type="primary">leuB_2</name>
    <name evidence="15" type="ORF">ERS852470_02281</name>
</gene>
<dbReference type="EC" id="1.1.1.42" evidence="9"/>
<dbReference type="SMART" id="SM01329">
    <property type="entry name" value="Iso_dh"/>
    <property type="match status" value="1"/>
</dbReference>
<evidence type="ECO:0000256" key="1">
    <source>
        <dbReference type="ARBA" id="ARBA00001936"/>
    </source>
</evidence>
<feature type="binding site" evidence="11">
    <location>
        <position position="132"/>
    </location>
    <ligand>
        <name>D-threo-isocitrate</name>
        <dbReference type="ChEBI" id="CHEBI:15562"/>
    </ligand>
</feature>
<comment type="cofactor">
    <cofactor evidence="1">
        <name>Mn(2+)</name>
        <dbReference type="ChEBI" id="CHEBI:29035"/>
    </cofactor>
</comment>
<dbReference type="InterPro" id="IPR019818">
    <property type="entry name" value="IsoCit/isopropylmalate_DH_CS"/>
</dbReference>
<dbReference type="PANTHER" id="PTHR11822:SF21">
    <property type="entry name" value="ISOCITRATE DEHYDROGENASE [NADP], MITOCHONDRIAL"/>
    <property type="match status" value="1"/>
</dbReference>
<evidence type="ECO:0000256" key="6">
    <source>
        <dbReference type="ARBA" id="ARBA00022857"/>
    </source>
</evidence>
<dbReference type="Gene3D" id="3.40.718.10">
    <property type="entry name" value="Isopropylmalate Dehydrogenase"/>
    <property type="match status" value="1"/>
</dbReference>
<dbReference type="Proteomes" id="UP000095558">
    <property type="component" value="Unassembled WGS sequence"/>
</dbReference>
<dbReference type="PANTHER" id="PTHR11822">
    <property type="entry name" value="NADP-SPECIFIC ISOCITRATE DEHYDROGENASE"/>
    <property type="match status" value="1"/>
</dbReference>
<organism evidence="15 16">
    <name type="scientific">Clostridium disporicum</name>
    <dbReference type="NCBI Taxonomy" id="84024"/>
    <lineage>
        <taxon>Bacteria</taxon>
        <taxon>Bacillati</taxon>
        <taxon>Bacillota</taxon>
        <taxon>Clostridia</taxon>
        <taxon>Eubacteriales</taxon>
        <taxon>Clostridiaceae</taxon>
        <taxon>Clostridium</taxon>
    </lineage>
</organism>
<dbReference type="NCBIfam" id="NF006156">
    <property type="entry name" value="PRK08299.1"/>
    <property type="match status" value="1"/>
</dbReference>
<evidence type="ECO:0000256" key="5">
    <source>
        <dbReference type="ARBA" id="ARBA00022842"/>
    </source>
</evidence>
<feature type="domain" description="Isopropylmalate dehydrogenase-like" evidence="14">
    <location>
        <begin position="9"/>
        <end position="394"/>
    </location>
</feature>
<evidence type="ECO:0000256" key="13">
    <source>
        <dbReference type="PIRSR" id="PIRSR000108-4"/>
    </source>
</evidence>
<comment type="catalytic activity">
    <reaction evidence="9">
        <text>D-threo-isocitrate + NADP(+) = 2-oxoglutarate + CO2 + NADPH</text>
        <dbReference type="Rhea" id="RHEA:19629"/>
        <dbReference type="ChEBI" id="CHEBI:15562"/>
        <dbReference type="ChEBI" id="CHEBI:16526"/>
        <dbReference type="ChEBI" id="CHEBI:16810"/>
        <dbReference type="ChEBI" id="CHEBI:57783"/>
        <dbReference type="ChEBI" id="CHEBI:58349"/>
        <dbReference type="EC" id="1.1.1.42"/>
    </reaction>
</comment>
<dbReference type="SUPFAM" id="SSF53659">
    <property type="entry name" value="Isocitrate/Isopropylmalate dehydrogenase-like"/>
    <property type="match status" value="1"/>
</dbReference>
<keyword evidence="5 9" id="KW-0460">Magnesium</keyword>
<keyword evidence="4 9" id="KW-0479">Metal-binding</keyword>
<keyword evidence="6 9" id="KW-0521">NADP</keyword>
<evidence type="ECO:0000313" key="15">
    <source>
        <dbReference type="EMBL" id="CUO41848.1"/>
    </source>
</evidence>
<dbReference type="Pfam" id="PF00180">
    <property type="entry name" value="Iso_dh"/>
    <property type="match status" value="1"/>
</dbReference>
<comment type="similarity">
    <text evidence="2 9">Belongs to the isocitrate and isopropylmalate dehydrogenases family.</text>
</comment>
<evidence type="ECO:0000256" key="8">
    <source>
        <dbReference type="ARBA" id="ARBA00023211"/>
    </source>
</evidence>
<dbReference type="InterPro" id="IPR004790">
    <property type="entry name" value="Isocitrate_DH_NADP"/>
</dbReference>
<feature type="binding site" evidence="12">
    <location>
        <position position="273"/>
    </location>
    <ligand>
        <name>Mn(2+)</name>
        <dbReference type="ChEBI" id="CHEBI:29035"/>
    </ligand>
</feature>